<sequence precursor="true">MLAAMRTAAARWAGSAAVSMPSASRAAVAQSPVKARASASCALGAELPASAAARYSRAARAGWEVLRPASSVSAAASRSSCRPCSASRNAKSAVSVEDSS</sequence>
<keyword evidence="2" id="KW-1185">Reference proteome</keyword>
<reference evidence="1 2" key="1">
    <citation type="journal article" date="2015" name="Genome Biol. Evol.">
        <title>Characterization of Three Mycobacterium spp. with Potential Use in Bioremediation by Genome Sequencing and Comparative Genomics.</title>
        <authorList>
            <person name="Das S."/>
            <person name="Pettersson B.M."/>
            <person name="Behra P.R."/>
            <person name="Ramesh M."/>
            <person name="Dasgupta S."/>
            <person name="Bhattacharya A."/>
            <person name="Kirsebom L.A."/>
        </authorList>
    </citation>
    <scope>NUCLEOTIDE SEQUENCE [LARGE SCALE GENOMIC DNA]</scope>
    <source>
        <strain evidence="1 2">DSM 44219</strain>
    </source>
</reference>
<evidence type="ECO:0000313" key="1">
    <source>
        <dbReference type="EMBL" id="KMO74859.1"/>
    </source>
</evidence>
<gene>
    <name evidence="1" type="ORF">MCHUDSM44219_03516</name>
</gene>
<protein>
    <submittedName>
        <fullName evidence="1">Uncharacterized protein</fullName>
    </submittedName>
</protein>
<dbReference type="Proteomes" id="UP000036176">
    <property type="component" value="Unassembled WGS sequence"/>
</dbReference>
<proteinExistence type="predicted"/>
<accession>A0A0J6VXJ7</accession>
<name>A0A0J6VXJ7_MYCCU</name>
<comment type="caution">
    <text evidence="1">The sequence shown here is derived from an EMBL/GenBank/DDBJ whole genome shotgun (WGS) entry which is preliminary data.</text>
</comment>
<evidence type="ECO:0000313" key="2">
    <source>
        <dbReference type="Proteomes" id="UP000036176"/>
    </source>
</evidence>
<dbReference type="AlphaFoldDB" id="A0A0J6VXJ7"/>
<organism evidence="1 2">
    <name type="scientific">Mycolicibacterium chubuense</name>
    <name type="common">Mycobacterium chubuense</name>
    <dbReference type="NCBI Taxonomy" id="1800"/>
    <lineage>
        <taxon>Bacteria</taxon>
        <taxon>Bacillati</taxon>
        <taxon>Actinomycetota</taxon>
        <taxon>Actinomycetes</taxon>
        <taxon>Mycobacteriales</taxon>
        <taxon>Mycobacteriaceae</taxon>
        <taxon>Mycolicibacterium</taxon>
    </lineage>
</organism>
<dbReference type="EMBL" id="JYNX01000052">
    <property type="protein sequence ID" value="KMO74859.1"/>
    <property type="molecule type" value="Genomic_DNA"/>
</dbReference>